<keyword evidence="2" id="KW-1185">Reference proteome</keyword>
<proteinExistence type="predicted"/>
<reference evidence="1 2" key="1">
    <citation type="journal article" date="2015" name="Proc. Natl. Acad. Sci. U.S.A.">
        <title>The resurrection genome of Boea hygrometrica: A blueprint for survival of dehydration.</title>
        <authorList>
            <person name="Xiao L."/>
            <person name="Yang G."/>
            <person name="Zhang L."/>
            <person name="Yang X."/>
            <person name="Zhao S."/>
            <person name="Ji Z."/>
            <person name="Zhou Q."/>
            <person name="Hu M."/>
            <person name="Wang Y."/>
            <person name="Chen M."/>
            <person name="Xu Y."/>
            <person name="Jin H."/>
            <person name="Xiao X."/>
            <person name="Hu G."/>
            <person name="Bao F."/>
            <person name="Hu Y."/>
            <person name="Wan P."/>
            <person name="Li L."/>
            <person name="Deng X."/>
            <person name="Kuang T."/>
            <person name="Xiang C."/>
            <person name="Zhu J.K."/>
            <person name="Oliver M.J."/>
            <person name="He Y."/>
        </authorList>
    </citation>
    <scope>NUCLEOTIDE SEQUENCE [LARGE SCALE GENOMIC DNA]</scope>
    <source>
        <strain evidence="2">cv. XS01</strain>
    </source>
</reference>
<evidence type="ECO:0000313" key="2">
    <source>
        <dbReference type="Proteomes" id="UP000250235"/>
    </source>
</evidence>
<name>A0A2Z7C2N2_9LAMI</name>
<dbReference type="AlphaFoldDB" id="A0A2Z7C2N2"/>
<accession>A0A2Z7C2N2</accession>
<dbReference type="EMBL" id="KV001735">
    <property type="protein sequence ID" value="KZV38767.1"/>
    <property type="molecule type" value="Genomic_DNA"/>
</dbReference>
<evidence type="ECO:0000313" key="1">
    <source>
        <dbReference type="EMBL" id="KZV38767.1"/>
    </source>
</evidence>
<organism evidence="1 2">
    <name type="scientific">Dorcoceras hygrometricum</name>
    <dbReference type="NCBI Taxonomy" id="472368"/>
    <lineage>
        <taxon>Eukaryota</taxon>
        <taxon>Viridiplantae</taxon>
        <taxon>Streptophyta</taxon>
        <taxon>Embryophyta</taxon>
        <taxon>Tracheophyta</taxon>
        <taxon>Spermatophyta</taxon>
        <taxon>Magnoliopsida</taxon>
        <taxon>eudicotyledons</taxon>
        <taxon>Gunneridae</taxon>
        <taxon>Pentapetalae</taxon>
        <taxon>asterids</taxon>
        <taxon>lamiids</taxon>
        <taxon>Lamiales</taxon>
        <taxon>Gesneriaceae</taxon>
        <taxon>Didymocarpoideae</taxon>
        <taxon>Trichosporeae</taxon>
        <taxon>Loxocarpinae</taxon>
        <taxon>Dorcoceras</taxon>
    </lineage>
</organism>
<gene>
    <name evidence="1" type="ORF">F511_28000</name>
</gene>
<sequence>MVQWSKHGKEEATWDVEEQMRQEWPHCLSLNRRFPVYYVVSMLSYRCVRESVSSLDRFGVSTIAGIQIWIMPARFGVVDRLVEEERSSCMFEYLRDFQSMVFPVQI</sequence>
<dbReference type="Proteomes" id="UP000250235">
    <property type="component" value="Unassembled WGS sequence"/>
</dbReference>
<protein>
    <submittedName>
        <fullName evidence="1">Uncharacterized protein</fullName>
    </submittedName>
</protein>